<keyword evidence="3" id="KW-1185">Reference proteome</keyword>
<comment type="caution">
    <text evidence="2">The sequence shown here is derived from an EMBL/GenBank/DDBJ whole genome shotgun (WGS) entry which is preliminary data.</text>
</comment>
<organism evidence="2 3">
    <name type="scientific">Trichonephila clavata</name>
    <name type="common">Joro spider</name>
    <name type="synonym">Nephila clavata</name>
    <dbReference type="NCBI Taxonomy" id="2740835"/>
    <lineage>
        <taxon>Eukaryota</taxon>
        <taxon>Metazoa</taxon>
        <taxon>Ecdysozoa</taxon>
        <taxon>Arthropoda</taxon>
        <taxon>Chelicerata</taxon>
        <taxon>Arachnida</taxon>
        <taxon>Araneae</taxon>
        <taxon>Araneomorphae</taxon>
        <taxon>Entelegynae</taxon>
        <taxon>Araneoidea</taxon>
        <taxon>Nephilidae</taxon>
        <taxon>Trichonephila</taxon>
    </lineage>
</organism>
<proteinExistence type="predicted"/>
<protein>
    <submittedName>
        <fullName evidence="2">Uncharacterized protein</fullName>
    </submittedName>
</protein>
<dbReference type="Proteomes" id="UP000887116">
    <property type="component" value="Unassembled WGS sequence"/>
</dbReference>
<evidence type="ECO:0000313" key="3">
    <source>
        <dbReference type="Proteomes" id="UP000887116"/>
    </source>
</evidence>
<dbReference type="OrthoDB" id="7699572at2759"/>
<evidence type="ECO:0000313" key="2">
    <source>
        <dbReference type="EMBL" id="GFQ78199.1"/>
    </source>
</evidence>
<sequence length="223" mass="25661">MDNVTSHTHTFTVLMKKYSSSKASTIKKSTPEENSENITKNSSAACLSTSELNPQLSSPATSSVPEPTIKSELVKLVASNLPENTVHSKKILIQYLKPNTLVESDVSTDQSNITCIFCDQKTKKHRSERLPLHSCDKKDFIFTIDQENENHRELINKIVNYSLSKTFYHRLCRLDFFYKASEKEETNQSDWHDLHQHHQTAFEEVSVFINENMIKKGRCYFLI</sequence>
<gene>
    <name evidence="2" type="primary">EVAR_44695_1</name>
    <name evidence="2" type="ORF">TNCT_608421</name>
</gene>
<feature type="region of interest" description="Disordered" evidence="1">
    <location>
        <begin position="22"/>
        <end position="42"/>
    </location>
</feature>
<name>A0A8X6KM16_TRICU</name>
<dbReference type="EMBL" id="BMAO01031865">
    <property type="protein sequence ID" value="GFQ78199.1"/>
    <property type="molecule type" value="Genomic_DNA"/>
</dbReference>
<reference evidence="2" key="1">
    <citation type="submission" date="2020-07" db="EMBL/GenBank/DDBJ databases">
        <title>Multicomponent nature underlies the extraordinary mechanical properties of spider dragline silk.</title>
        <authorList>
            <person name="Kono N."/>
            <person name="Nakamura H."/>
            <person name="Mori M."/>
            <person name="Yoshida Y."/>
            <person name="Ohtoshi R."/>
            <person name="Malay A.D."/>
            <person name="Moran D.A.P."/>
            <person name="Tomita M."/>
            <person name="Numata K."/>
            <person name="Arakawa K."/>
        </authorList>
    </citation>
    <scope>NUCLEOTIDE SEQUENCE</scope>
</reference>
<accession>A0A8X6KM16</accession>
<dbReference type="AlphaFoldDB" id="A0A8X6KM16"/>
<evidence type="ECO:0000256" key="1">
    <source>
        <dbReference type="SAM" id="MobiDB-lite"/>
    </source>
</evidence>